<dbReference type="Gene3D" id="3.30.1380.20">
    <property type="entry name" value="Trafficking protein particle complex subunit 3"/>
    <property type="match status" value="1"/>
</dbReference>
<dbReference type="InterPro" id="IPR019642">
    <property type="entry name" value="DUF2507"/>
</dbReference>
<protein>
    <submittedName>
        <fullName evidence="1">YslB family protein</fullName>
    </submittedName>
</protein>
<dbReference type="EMBL" id="JBHTGR010000012">
    <property type="protein sequence ID" value="MFC7746962.1"/>
    <property type="molecule type" value="Genomic_DNA"/>
</dbReference>
<gene>
    <name evidence="1" type="ORF">ACFQU8_06890</name>
</gene>
<dbReference type="Pfam" id="PF10702">
    <property type="entry name" value="DUF2507"/>
    <property type="match status" value="1"/>
</dbReference>
<dbReference type="RefSeq" id="WP_382358481.1">
    <property type="nucleotide sequence ID" value="NZ_JBHTGR010000012.1"/>
</dbReference>
<evidence type="ECO:0000313" key="1">
    <source>
        <dbReference type="EMBL" id="MFC7746962.1"/>
    </source>
</evidence>
<evidence type="ECO:0000313" key="2">
    <source>
        <dbReference type="Proteomes" id="UP001596620"/>
    </source>
</evidence>
<name>A0ABW2USS6_9BACI</name>
<reference evidence="2" key="1">
    <citation type="journal article" date="2019" name="Int. J. Syst. Evol. Microbiol.">
        <title>The Global Catalogue of Microorganisms (GCM) 10K type strain sequencing project: providing services to taxonomists for standard genome sequencing and annotation.</title>
        <authorList>
            <consortium name="The Broad Institute Genomics Platform"/>
            <consortium name="The Broad Institute Genome Sequencing Center for Infectious Disease"/>
            <person name="Wu L."/>
            <person name="Ma J."/>
        </authorList>
    </citation>
    <scope>NUCLEOTIDE SEQUENCE [LARGE SCALE GENOMIC DNA]</scope>
    <source>
        <strain evidence="2">JCM 30234</strain>
    </source>
</reference>
<dbReference type="InterPro" id="IPR024096">
    <property type="entry name" value="NO_sig/Golgi_transp_ligand-bd"/>
</dbReference>
<dbReference type="Proteomes" id="UP001596620">
    <property type="component" value="Unassembled WGS sequence"/>
</dbReference>
<keyword evidence="2" id="KW-1185">Reference proteome</keyword>
<proteinExistence type="predicted"/>
<dbReference type="SUPFAM" id="SSF111126">
    <property type="entry name" value="Ligand-binding domain in the NO signalling and Golgi transport"/>
    <property type="match status" value="1"/>
</dbReference>
<organism evidence="1 2">
    <name type="scientific">Lentibacillus kimchii</name>
    <dbReference type="NCBI Taxonomy" id="1542911"/>
    <lineage>
        <taxon>Bacteria</taxon>
        <taxon>Bacillati</taxon>
        <taxon>Bacillota</taxon>
        <taxon>Bacilli</taxon>
        <taxon>Bacillales</taxon>
        <taxon>Bacillaceae</taxon>
        <taxon>Lentibacillus</taxon>
    </lineage>
</organism>
<sequence>MTKDHSMMPITLLDKLNTPGAGYDLIRYIGLPDLFGNETHTMLYFMGKNLARKFEIQAVSDIIYAFEKLGWGQLELLSEQKDKLTFQLMADSVVYRLTAPIETEFRLESGFLAASVEKINSNSCECHEDIHKKVHLVEFTVTYTD</sequence>
<accession>A0ABW2USS6</accession>
<comment type="caution">
    <text evidence="1">The sequence shown here is derived from an EMBL/GenBank/DDBJ whole genome shotgun (WGS) entry which is preliminary data.</text>
</comment>